<name>A0A0C9XLF7_9AGAM</name>
<dbReference type="HOGENOM" id="CLU_2905040_0_0_1"/>
<accession>A0A0C9XLF7</accession>
<evidence type="ECO:0000313" key="1">
    <source>
        <dbReference type="EMBL" id="KIK13160.1"/>
    </source>
</evidence>
<proteinExistence type="predicted"/>
<organism evidence="1 2">
    <name type="scientific">Pisolithus microcarpus 441</name>
    <dbReference type="NCBI Taxonomy" id="765257"/>
    <lineage>
        <taxon>Eukaryota</taxon>
        <taxon>Fungi</taxon>
        <taxon>Dikarya</taxon>
        <taxon>Basidiomycota</taxon>
        <taxon>Agaricomycotina</taxon>
        <taxon>Agaricomycetes</taxon>
        <taxon>Agaricomycetidae</taxon>
        <taxon>Boletales</taxon>
        <taxon>Sclerodermatineae</taxon>
        <taxon>Pisolithaceae</taxon>
        <taxon>Pisolithus</taxon>
    </lineage>
</organism>
<protein>
    <submittedName>
        <fullName evidence="1">Uncharacterized protein</fullName>
    </submittedName>
</protein>
<dbReference type="Proteomes" id="UP000054018">
    <property type="component" value="Unassembled WGS sequence"/>
</dbReference>
<gene>
    <name evidence="1" type="ORF">PISMIDRAFT_688962</name>
</gene>
<evidence type="ECO:0000313" key="2">
    <source>
        <dbReference type="Proteomes" id="UP000054018"/>
    </source>
</evidence>
<reference evidence="1 2" key="1">
    <citation type="submission" date="2014-04" db="EMBL/GenBank/DDBJ databases">
        <authorList>
            <consortium name="DOE Joint Genome Institute"/>
            <person name="Kuo A."/>
            <person name="Kohler A."/>
            <person name="Costa M.D."/>
            <person name="Nagy L.G."/>
            <person name="Floudas D."/>
            <person name="Copeland A."/>
            <person name="Barry K.W."/>
            <person name="Cichocki N."/>
            <person name="Veneault-Fourrey C."/>
            <person name="LaButti K."/>
            <person name="Lindquist E.A."/>
            <person name="Lipzen A."/>
            <person name="Lundell T."/>
            <person name="Morin E."/>
            <person name="Murat C."/>
            <person name="Sun H."/>
            <person name="Tunlid A."/>
            <person name="Henrissat B."/>
            <person name="Grigoriev I.V."/>
            <person name="Hibbett D.S."/>
            <person name="Martin F."/>
            <person name="Nordberg H.P."/>
            <person name="Cantor M.N."/>
            <person name="Hua S.X."/>
        </authorList>
    </citation>
    <scope>NUCLEOTIDE SEQUENCE [LARGE SCALE GENOMIC DNA]</scope>
    <source>
        <strain evidence="1 2">441</strain>
    </source>
</reference>
<keyword evidence="2" id="KW-1185">Reference proteome</keyword>
<reference evidence="2" key="2">
    <citation type="submission" date="2015-01" db="EMBL/GenBank/DDBJ databases">
        <title>Evolutionary Origins and Diversification of the Mycorrhizal Mutualists.</title>
        <authorList>
            <consortium name="DOE Joint Genome Institute"/>
            <consortium name="Mycorrhizal Genomics Consortium"/>
            <person name="Kohler A."/>
            <person name="Kuo A."/>
            <person name="Nagy L.G."/>
            <person name="Floudas D."/>
            <person name="Copeland A."/>
            <person name="Barry K.W."/>
            <person name="Cichocki N."/>
            <person name="Veneault-Fourrey C."/>
            <person name="LaButti K."/>
            <person name="Lindquist E.A."/>
            <person name="Lipzen A."/>
            <person name="Lundell T."/>
            <person name="Morin E."/>
            <person name="Murat C."/>
            <person name="Riley R."/>
            <person name="Ohm R."/>
            <person name="Sun H."/>
            <person name="Tunlid A."/>
            <person name="Henrissat B."/>
            <person name="Grigoriev I.V."/>
            <person name="Hibbett D.S."/>
            <person name="Martin F."/>
        </authorList>
    </citation>
    <scope>NUCLEOTIDE SEQUENCE [LARGE SCALE GENOMIC DNA]</scope>
    <source>
        <strain evidence="2">441</strain>
    </source>
</reference>
<dbReference type="EMBL" id="KN834016">
    <property type="protein sequence ID" value="KIK13160.1"/>
    <property type="molecule type" value="Genomic_DNA"/>
</dbReference>
<dbReference type="AlphaFoldDB" id="A0A0C9XLF7"/>
<feature type="non-terminal residue" evidence="1">
    <location>
        <position position="1"/>
    </location>
</feature>
<sequence length="62" mass="6723">MAPTFTHSQPRNAVVPAITPVIVSIFRHQFPKTMVMMTSQCWRIIMSATSAPGAKQAHGVGT</sequence>